<keyword evidence="2" id="KW-0472">Membrane</keyword>
<gene>
    <name evidence="4" type="ORF">MGWOODY_XGa1987</name>
</gene>
<keyword evidence="1 4" id="KW-0560">Oxidoreductase</keyword>
<dbReference type="EC" id="1.5.3.1" evidence="4"/>
<dbReference type="Pfam" id="PF01266">
    <property type="entry name" value="DAO"/>
    <property type="match status" value="1"/>
</dbReference>
<proteinExistence type="predicted"/>
<feature type="domain" description="FAD dependent oxidoreductase" evidence="3">
    <location>
        <begin position="11"/>
        <end position="362"/>
    </location>
</feature>
<protein>
    <submittedName>
        <fullName evidence="4">Sarcosine oxidase beta subunit</fullName>
        <ecNumber evidence="4">1.5.3.1</ecNumber>
    </submittedName>
</protein>
<evidence type="ECO:0000256" key="2">
    <source>
        <dbReference type="SAM" id="Phobius"/>
    </source>
</evidence>
<dbReference type="PANTHER" id="PTHR13847">
    <property type="entry name" value="SARCOSINE DEHYDROGENASE-RELATED"/>
    <property type="match status" value="1"/>
</dbReference>
<dbReference type="AlphaFoldDB" id="A0A160TQ58"/>
<dbReference type="GO" id="GO:0005737">
    <property type="term" value="C:cytoplasm"/>
    <property type="evidence" value="ECO:0007669"/>
    <property type="project" value="TreeGrafter"/>
</dbReference>
<evidence type="ECO:0000256" key="1">
    <source>
        <dbReference type="ARBA" id="ARBA00023002"/>
    </source>
</evidence>
<dbReference type="Gene3D" id="3.30.9.10">
    <property type="entry name" value="D-Amino Acid Oxidase, subunit A, domain 2"/>
    <property type="match status" value="1"/>
</dbReference>
<reference evidence="4" key="1">
    <citation type="submission" date="2015-10" db="EMBL/GenBank/DDBJ databases">
        <authorList>
            <person name="Gilbert D.G."/>
        </authorList>
    </citation>
    <scope>NUCLEOTIDE SEQUENCE</scope>
</reference>
<dbReference type="InterPro" id="IPR036188">
    <property type="entry name" value="FAD/NAD-bd_sf"/>
</dbReference>
<dbReference type="Gene3D" id="3.50.50.60">
    <property type="entry name" value="FAD/NAD(P)-binding domain"/>
    <property type="match status" value="1"/>
</dbReference>
<dbReference type="InterPro" id="IPR006076">
    <property type="entry name" value="FAD-dep_OxRdtase"/>
</dbReference>
<feature type="transmembrane region" description="Helical" evidence="2">
    <location>
        <begin position="6"/>
        <end position="26"/>
    </location>
</feature>
<sequence length="397" mass="43128">MPNHSAIARADIVIIGAGIMGASIAFQLSRQTDKQIIVVDARQPVGGMSGRTFGQIRQHYSNELMVELSILGFDTLKNWSKKVGYGDPGYVRMGYMLLVAANQVEALRRNVKLGQRLGVDTRFVEPDDIKHIEPGLTVDGLTGGCYEPNGGYIDVTRMVLSWLGAAQAGGVRVMTPLSVSAIETRSGRVSGVVTDSGFIQAPIVVNATGAWGRELLSDLDLQVPLERHRLDMSYIDILEQVSAISGCVTDGVSNVVMRPHWGHSMLVAAYPPAPVLVDDPVIEVSDQEYQSHHQRISRAFQERIPQLKDFSVLSNVSGAYDVTPDFHPILGWAPGIEGLCLAMGFSGHGLKLSPAIGEIISAMVLEQPPPIDVHALRYERFAQNDLMYLAYGPSARA</sequence>
<evidence type="ECO:0000259" key="3">
    <source>
        <dbReference type="Pfam" id="PF01266"/>
    </source>
</evidence>
<organism evidence="4">
    <name type="scientific">hydrothermal vent metagenome</name>
    <dbReference type="NCBI Taxonomy" id="652676"/>
    <lineage>
        <taxon>unclassified sequences</taxon>
        <taxon>metagenomes</taxon>
        <taxon>ecological metagenomes</taxon>
    </lineage>
</organism>
<accession>A0A160TQ58</accession>
<dbReference type="GO" id="GO:0008115">
    <property type="term" value="F:sarcosine oxidase activity"/>
    <property type="evidence" value="ECO:0007669"/>
    <property type="project" value="UniProtKB-EC"/>
</dbReference>
<name>A0A160TQ58_9ZZZZ</name>
<evidence type="ECO:0000313" key="4">
    <source>
        <dbReference type="EMBL" id="CUS49754.1"/>
    </source>
</evidence>
<dbReference type="PANTHER" id="PTHR13847:SF287">
    <property type="entry name" value="FAD-DEPENDENT OXIDOREDUCTASE DOMAIN-CONTAINING PROTEIN 1"/>
    <property type="match status" value="1"/>
</dbReference>
<dbReference type="SUPFAM" id="SSF51905">
    <property type="entry name" value="FAD/NAD(P)-binding domain"/>
    <property type="match status" value="1"/>
</dbReference>
<keyword evidence="2" id="KW-1133">Transmembrane helix</keyword>
<keyword evidence="2" id="KW-0812">Transmembrane</keyword>
<dbReference type="EMBL" id="CZRL01000005">
    <property type="protein sequence ID" value="CUS49754.1"/>
    <property type="molecule type" value="Genomic_DNA"/>
</dbReference>